<reference evidence="3 4" key="1">
    <citation type="journal article" date="2024" name="Science">
        <title>Giant polyketide synthase enzymes in the biosynthesis of giant marine polyether toxins.</title>
        <authorList>
            <person name="Fallon T.R."/>
            <person name="Shende V.V."/>
            <person name="Wierzbicki I.H."/>
            <person name="Pendleton A.L."/>
            <person name="Watervoot N.F."/>
            <person name="Auber R.P."/>
            <person name="Gonzalez D.J."/>
            <person name="Wisecaver J.H."/>
            <person name="Moore B.S."/>
        </authorList>
    </citation>
    <scope>NUCLEOTIDE SEQUENCE [LARGE SCALE GENOMIC DNA]</scope>
    <source>
        <strain evidence="3 4">12B1</strain>
    </source>
</reference>
<gene>
    <name evidence="3" type="ORF">AB1Y20_015283</name>
</gene>
<feature type="transmembrane region" description="Helical" evidence="1">
    <location>
        <begin position="66"/>
        <end position="85"/>
    </location>
</feature>
<evidence type="ECO:0000313" key="3">
    <source>
        <dbReference type="EMBL" id="KAL1526576.1"/>
    </source>
</evidence>
<evidence type="ECO:0000256" key="2">
    <source>
        <dbReference type="SAM" id="SignalP"/>
    </source>
</evidence>
<dbReference type="EMBL" id="JBGBPQ010000003">
    <property type="protein sequence ID" value="KAL1526576.1"/>
    <property type="molecule type" value="Genomic_DNA"/>
</dbReference>
<keyword evidence="2" id="KW-0732">Signal</keyword>
<accession>A0AB34K118</accession>
<evidence type="ECO:0008006" key="5">
    <source>
        <dbReference type="Google" id="ProtNLM"/>
    </source>
</evidence>
<feature type="transmembrane region" description="Helical" evidence="1">
    <location>
        <begin position="92"/>
        <end position="110"/>
    </location>
</feature>
<dbReference type="Proteomes" id="UP001515480">
    <property type="component" value="Unassembled WGS sequence"/>
</dbReference>
<comment type="caution">
    <text evidence="3">The sequence shown here is derived from an EMBL/GenBank/DDBJ whole genome shotgun (WGS) entry which is preliminary data.</text>
</comment>
<protein>
    <recommendedName>
        <fullName evidence="5">Transmembrane protein 107</fullName>
    </recommendedName>
</protein>
<evidence type="ECO:0000313" key="4">
    <source>
        <dbReference type="Proteomes" id="UP001515480"/>
    </source>
</evidence>
<keyword evidence="4" id="KW-1185">Reference proteome</keyword>
<keyword evidence="1" id="KW-0472">Membrane</keyword>
<keyword evidence="1" id="KW-0812">Transmembrane</keyword>
<dbReference type="AlphaFoldDB" id="A0AB34K118"/>
<name>A0AB34K118_PRYPA</name>
<feature type="signal peptide" evidence="2">
    <location>
        <begin position="1"/>
        <end position="17"/>
    </location>
</feature>
<sequence length="149" mass="16417">MPLIWLLLLGFFLLINGVVFMMAPVPQIEAAIAGRHEQRKRPWWHVCGDPSPRVTTDISFSLVEHVTATLGASYVALGLLIIGLSPTAQQQFCLCVVLVWSSVQLFFLNPTILGPSATAQRITFHSIVIGLTVCTSILAFRRRGNESDE</sequence>
<feature type="chain" id="PRO_5044189131" description="Transmembrane protein 107" evidence="2">
    <location>
        <begin position="18"/>
        <end position="149"/>
    </location>
</feature>
<proteinExistence type="predicted"/>
<feature type="transmembrane region" description="Helical" evidence="1">
    <location>
        <begin position="122"/>
        <end position="140"/>
    </location>
</feature>
<keyword evidence="1" id="KW-1133">Transmembrane helix</keyword>
<evidence type="ECO:0000256" key="1">
    <source>
        <dbReference type="SAM" id="Phobius"/>
    </source>
</evidence>
<organism evidence="3 4">
    <name type="scientific">Prymnesium parvum</name>
    <name type="common">Toxic golden alga</name>
    <dbReference type="NCBI Taxonomy" id="97485"/>
    <lineage>
        <taxon>Eukaryota</taxon>
        <taxon>Haptista</taxon>
        <taxon>Haptophyta</taxon>
        <taxon>Prymnesiophyceae</taxon>
        <taxon>Prymnesiales</taxon>
        <taxon>Prymnesiaceae</taxon>
        <taxon>Prymnesium</taxon>
    </lineage>
</organism>